<dbReference type="GO" id="GO:0001653">
    <property type="term" value="F:peptide receptor activity"/>
    <property type="evidence" value="ECO:0007669"/>
    <property type="project" value="TreeGrafter"/>
</dbReference>
<evidence type="ECO:0000313" key="15">
    <source>
        <dbReference type="EMBL" id="GBP83182.1"/>
    </source>
</evidence>
<keyword evidence="8" id="KW-0325">Glycoprotein</keyword>
<dbReference type="InterPro" id="IPR011009">
    <property type="entry name" value="Kinase-like_dom_sf"/>
</dbReference>
<dbReference type="AlphaFoldDB" id="A0A4C1Z788"/>
<evidence type="ECO:0000259" key="13">
    <source>
        <dbReference type="PROSITE" id="PS50011"/>
    </source>
</evidence>
<keyword evidence="16" id="KW-1185">Reference proteome</keyword>
<name>A0A4C1Z788_EUMVA</name>
<keyword evidence="9" id="KW-0456">Lyase</keyword>
<dbReference type="Pfam" id="PF00211">
    <property type="entry name" value="Guanylate_cyc"/>
    <property type="match status" value="2"/>
</dbReference>
<evidence type="ECO:0000256" key="8">
    <source>
        <dbReference type="ARBA" id="ARBA00023180"/>
    </source>
</evidence>
<dbReference type="Gene3D" id="1.10.510.10">
    <property type="entry name" value="Transferase(Phosphotransferase) domain 1"/>
    <property type="match status" value="1"/>
</dbReference>
<comment type="caution">
    <text evidence="15">The sequence shown here is derived from an EMBL/GenBank/DDBJ whole genome shotgun (WGS) entry which is preliminary data.</text>
</comment>
<proteinExistence type="predicted"/>
<keyword evidence="5" id="KW-0547">Nucleotide-binding</keyword>
<keyword evidence="10" id="KW-0141">cGMP biosynthesis</keyword>
<dbReference type="InterPro" id="IPR000719">
    <property type="entry name" value="Prot_kinase_dom"/>
</dbReference>
<evidence type="ECO:0000256" key="9">
    <source>
        <dbReference type="ARBA" id="ARBA00023239"/>
    </source>
</evidence>
<dbReference type="GO" id="GO:0005886">
    <property type="term" value="C:plasma membrane"/>
    <property type="evidence" value="ECO:0007669"/>
    <property type="project" value="TreeGrafter"/>
</dbReference>
<keyword evidence="11" id="KW-0175">Coiled coil</keyword>
<keyword evidence="4" id="KW-0812">Transmembrane</keyword>
<dbReference type="GO" id="GO:0004016">
    <property type="term" value="F:adenylate cyclase activity"/>
    <property type="evidence" value="ECO:0007669"/>
    <property type="project" value="TreeGrafter"/>
</dbReference>
<sequence>MRPVDAHRSKQLEFRADCLLNPLSRECGVPLTACGASHSARLRVSDERIAAQCLMGVVSQAAFIFPFWSLRFTTPSVHRAFARLLRLDALLIYASSRPAGTPLVYFHRDLCSKDEITENRIVPETVLQAAADGRTLVGVVPHAWCSALAETVSSMRSLALRGCAIDPCATTTLVARVVAHVATDLNWRDVWVAVPEGDEGGTEWALVRELGRTTVMPRLLSLPHSPSSVVSMTMEQTSPQGEEAREKEEMLQLPHSPFVMLRVNPSARPSQCAPEADATPADGRSLLLGGVTTSDTPLTKTNVSHTFECLLQSLRLVSPMPNFWNSSTLQLFEWVGAKDTGCWRQVRGARWAALRLTTTGECACTAQGAAADAGRVLLPTAITALMVALLAALIFGVRAALSSASATKSPQSVVVAAADVSFPTTADSRRVDEGMEAMLSCWLQQLHEFGGPQPTAGASTGPASPALHVSPHAADKRTRYKGEIVHIKFLNVDINNLELRRTARDALQLVQALRHENVNPFIGCLCEMKPALLWEHCSRGSLEDVLRDDDIKLDWTFRLSLLTDLVRGMRYVHGSALRVHGRLSSRNCVVDSRWVLRVTDYGLPSFYRAQGLTPSLRSARELLWTAPELLRMNGGEGRGSQAGDVFSFGIVMQEVVVRGEPYCMLALDAEELVEKLRRPPPLIRPSVSMGAAPPEAVSVMRQCWSEQPEMRPDFHHLLDLFRQLHSGRKVNIVDSMFEMLEKYSDNLEQLVRERTAQLDAEKRKTEQLLNRMLPSSVAARLVRGARVEPEEFEDVSVYFSDIVGFTALAARCSPVQVVHLLHALYTAFDDAIQQYDVYKVPRSHHPHPRSHTGRLKFHSPQVETIGDAYMVVGGLPTRTLDHAQQVATMALHLLHVAAEMHTAGMGTGVGEPLRLRAGMHSGPVCAAVVGLTMPRYCLFGDTVNTASRMESTGAAGRVQVSAATRDRLAAAGGYRLRYRGLTPVKGKGAMHTYWLLGKAGFERVPPDPPPLASALPALSAFSRTFCTIAFEYLLFHIHTILYL</sequence>
<evidence type="ECO:0000313" key="16">
    <source>
        <dbReference type="Proteomes" id="UP000299102"/>
    </source>
</evidence>
<organism evidence="15 16">
    <name type="scientific">Eumeta variegata</name>
    <name type="common">Bagworm moth</name>
    <name type="synonym">Eumeta japonica</name>
    <dbReference type="NCBI Taxonomy" id="151549"/>
    <lineage>
        <taxon>Eukaryota</taxon>
        <taxon>Metazoa</taxon>
        <taxon>Ecdysozoa</taxon>
        <taxon>Arthropoda</taxon>
        <taxon>Hexapoda</taxon>
        <taxon>Insecta</taxon>
        <taxon>Pterygota</taxon>
        <taxon>Neoptera</taxon>
        <taxon>Endopterygota</taxon>
        <taxon>Lepidoptera</taxon>
        <taxon>Glossata</taxon>
        <taxon>Ditrysia</taxon>
        <taxon>Tineoidea</taxon>
        <taxon>Psychidae</taxon>
        <taxon>Oiketicinae</taxon>
        <taxon>Eumeta</taxon>
    </lineage>
</organism>
<evidence type="ECO:0000256" key="4">
    <source>
        <dbReference type="ARBA" id="ARBA00022692"/>
    </source>
</evidence>
<dbReference type="PANTHER" id="PTHR11920:SF462">
    <property type="entry name" value="GUANYLATE CYCLASE"/>
    <property type="match status" value="1"/>
</dbReference>
<dbReference type="InterPro" id="IPR001054">
    <property type="entry name" value="A/G_cyclase"/>
</dbReference>
<dbReference type="PROSITE" id="PS50011">
    <property type="entry name" value="PROTEIN_KINASE_DOM"/>
    <property type="match status" value="1"/>
</dbReference>
<dbReference type="EC" id="4.6.1.2" evidence="3"/>
<reference evidence="15 16" key="1">
    <citation type="journal article" date="2019" name="Commun. Biol.">
        <title>The bagworm genome reveals a unique fibroin gene that provides high tensile strength.</title>
        <authorList>
            <person name="Kono N."/>
            <person name="Nakamura H."/>
            <person name="Ohtoshi R."/>
            <person name="Tomita M."/>
            <person name="Numata K."/>
            <person name="Arakawa K."/>
        </authorList>
    </citation>
    <scope>NUCLEOTIDE SEQUENCE [LARGE SCALE GENOMIC DNA]</scope>
</reference>
<dbReference type="SMART" id="SM00044">
    <property type="entry name" value="CYCc"/>
    <property type="match status" value="1"/>
</dbReference>
<evidence type="ECO:0000256" key="2">
    <source>
        <dbReference type="ARBA" id="ARBA00004167"/>
    </source>
</evidence>
<dbReference type="InterPro" id="IPR050401">
    <property type="entry name" value="Cyclic_nucleotide_synthase"/>
</dbReference>
<dbReference type="STRING" id="151549.A0A4C1Z788"/>
<dbReference type="PROSITE" id="PS50125">
    <property type="entry name" value="GUANYLATE_CYCLASE_2"/>
    <property type="match status" value="1"/>
</dbReference>
<dbReference type="GO" id="GO:0007168">
    <property type="term" value="P:receptor guanylyl cyclase signaling pathway"/>
    <property type="evidence" value="ECO:0007669"/>
    <property type="project" value="TreeGrafter"/>
</dbReference>
<evidence type="ECO:0000256" key="1">
    <source>
        <dbReference type="ARBA" id="ARBA00001436"/>
    </source>
</evidence>
<dbReference type="GO" id="GO:0004672">
    <property type="term" value="F:protein kinase activity"/>
    <property type="evidence" value="ECO:0007669"/>
    <property type="project" value="InterPro"/>
</dbReference>
<accession>A0A4C1Z788</accession>
<gene>
    <name evidence="15" type="primary">Gucy2f</name>
    <name evidence="15" type="ORF">EVAR_59595_1</name>
</gene>
<dbReference type="SUPFAM" id="SSF55073">
    <property type="entry name" value="Nucleotide cyclase"/>
    <property type="match status" value="1"/>
</dbReference>
<dbReference type="GO" id="GO:0005524">
    <property type="term" value="F:ATP binding"/>
    <property type="evidence" value="ECO:0007669"/>
    <property type="project" value="InterPro"/>
</dbReference>
<evidence type="ECO:0000256" key="5">
    <source>
        <dbReference type="ARBA" id="ARBA00022741"/>
    </source>
</evidence>
<evidence type="ECO:0000256" key="12">
    <source>
        <dbReference type="SAM" id="MobiDB-lite"/>
    </source>
</evidence>
<feature type="domain" description="Protein kinase" evidence="13">
    <location>
        <begin position="449"/>
        <end position="728"/>
    </location>
</feature>
<dbReference type="EMBL" id="BGZK01001608">
    <property type="protein sequence ID" value="GBP83182.1"/>
    <property type="molecule type" value="Genomic_DNA"/>
</dbReference>
<dbReference type="Gene3D" id="6.10.250.780">
    <property type="match status" value="1"/>
</dbReference>
<dbReference type="FunFam" id="1.10.510.10:FF:000801">
    <property type="entry name" value="Guanylate cyclase"/>
    <property type="match status" value="1"/>
</dbReference>
<evidence type="ECO:0000256" key="6">
    <source>
        <dbReference type="ARBA" id="ARBA00022989"/>
    </source>
</evidence>
<dbReference type="OrthoDB" id="1890790at2759"/>
<evidence type="ECO:0000256" key="7">
    <source>
        <dbReference type="ARBA" id="ARBA00023136"/>
    </source>
</evidence>
<dbReference type="GO" id="GO:0035556">
    <property type="term" value="P:intracellular signal transduction"/>
    <property type="evidence" value="ECO:0007669"/>
    <property type="project" value="InterPro"/>
</dbReference>
<comment type="catalytic activity">
    <reaction evidence="1">
        <text>GTP = 3',5'-cyclic GMP + diphosphate</text>
        <dbReference type="Rhea" id="RHEA:13665"/>
        <dbReference type="ChEBI" id="CHEBI:33019"/>
        <dbReference type="ChEBI" id="CHEBI:37565"/>
        <dbReference type="ChEBI" id="CHEBI:57746"/>
        <dbReference type="EC" id="4.6.1.2"/>
    </reaction>
</comment>
<feature type="coiled-coil region" evidence="11">
    <location>
        <begin position="733"/>
        <end position="764"/>
    </location>
</feature>
<protein>
    <recommendedName>
        <fullName evidence="3">guanylate cyclase</fullName>
        <ecNumber evidence="3">4.6.1.2</ecNumber>
    </recommendedName>
</protein>
<keyword evidence="6" id="KW-1133">Transmembrane helix</keyword>
<dbReference type="CDD" id="cd07302">
    <property type="entry name" value="CHD"/>
    <property type="match status" value="1"/>
</dbReference>
<evidence type="ECO:0000256" key="10">
    <source>
        <dbReference type="ARBA" id="ARBA00023293"/>
    </source>
</evidence>
<keyword evidence="7" id="KW-0472">Membrane</keyword>
<evidence type="ECO:0000256" key="3">
    <source>
        <dbReference type="ARBA" id="ARBA00012202"/>
    </source>
</evidence>
<dbReference type="InterPro" id="IPR029787">
    <property type="entry name" value="Nucleotide_cyclase"/>
</dbReference>
<dbReference type="Gene3D" id="3.30.70.1230">
    <property type="entry name" value="Nucleotide cyclase"/>
    <property type="match status" value="1"/>
</dbReference>
<evidence type="ECO:0000259" key="14">
    <source>
        <dbReference type="PROSITE" id="PS50125"/>
    </source>
</evidence>
<dbReference type="PANTHER" id="PTHR11920">
    <property type="entry name" value="GUANYLYL CYCLASE"/>
    <property type="match status" value="1"/>
</dbReference>
<dbReference type="Proteomes" id="UP000299102">
    <property type="component" value="Unassembled WGS sequence"/>
</dbReference>
<feature type="domain" description="Guanylate cyclase" evidence="14">
    <location>
        <begin position="796"/>
        <end position="950"/>
    </location>
</feature>
<dbReference type="InterPro" id="IPR001245">
    <property type="entry name" value="Ser-Thr/Tyr_kinase_cat_dom"/>
</dbReference>
<dbReference type="Pfam" id="PF07714">
    <property type="entry name" value="PK_Tyr_Ser-Thr"/>
    <property type="match status" value="1"/>
</dbReference>
<dbReference type="GO" id="GO:0004383">
    <property type="term" value="F:guanylate cyclase activity"/>
    <property type="evidence" value="ECO:0007669"/>
    <property type="project" value="UniProtKB-EC"/>
</dbReference>
<dbReference type="SUPFAM" id="SSF56112">
    <property type="entry name" value="Protein kinase-like (PK-like)"/>
    <property type="match status" value="1"/>
</dbReference>
<comment type="subcellular location">
    <subcellularLocation>
        <location evidence="2">Membrane</location>
        <topology evidence="2">Single-pass membrane protein</topology>
    </subcellularLocation>
</comment>
<feature type="region of interest" description="Disordered" evidence="12">
    <location>
        <begin position="453"/>
        <end position="472"/>
    </location>
</feature>
<evidence type="ECO:0000256" key="11">
    <source>
        <dbReference type="SAM" id="Coils"/>
    </source>
</evidence>